<sequence>MESTVSVSKGVFLFHNVNKFRSNRKKSGQPLFETIFRKESWYITYKRNWDTIENELKQSYGTDETTTPEGVIPSATLLTGVSQPDHVSQFTALIEMIRDAVTPHVALINSQDASSVKHLVENASKLKKNQCTMKTLKNWYLNKYITASPKKKRAPVASRSLVVIIPDFESFNCNVLQDFVMIISSYIPTLPVVLVFGVATSVSALHKSFPYHVSSKLLIKVFHTHSSPVYMNQVLEDIFLTHNSPLHISGKAFELLTDVFLFYDFSVTGLVQSIKDRLEEAIMNLRPEDMESVRQLLSFRPFLERHDCSAKIKLFEDDNFLRDALCKEMNKLHGYVYSFYLCVRLLSAFVKEMPKNVLGKSVREIYTKCAAECIANTPAFKETMQLLSFQSQVKLVESIKSALKVVNTHIQNVSPVKPLHATPTKNHASDAIPSRDLGDNFVRTLRVHLLTFLKQIQNANTDSSIMAYNSAAPDDDAENTPGNRYKLKEVQSEFDMIRCRFVSYLEEMFGKGLQPPHAQPFHEIVFFSDVASVRKQIVGSPRGALHTALSNPVHYLQVLEVASVRKQIVGSPRGALHTALSNPVHYLQVLLLGEMFRRSAAAARTFHEIVFFSDVASVRKQIVGSPRGALLTALSNPVHYLQVLLLGEMYRRSAAAARTFHEIVFFSDVASVRKQIVGSPRGALHTALSNPVHYLQCSCCHLPSSDSVVESLPDVSLAYKLHRECGKHINLYDWLQAFAAVLRPRAHSDQRHQDATVHARAATCRHRTAWWSRCKHINLYDWLQAFAAVLRPRAPADQRHQDATV</sequence>
<evidence type="ECO:0000256" key="9">
    <source>
        <dbReference type="ARBA" id="ARBA00045241"/>
    </source>
</evidence>
<comment type="similarity">
    <text evidence="2">Belongs to the ORC3 family.</text>
</comment>
<keyword evidence="7" id="KW-0539">Nucleus</keyword>
<evidence type="ECO:0000256" key="3">
    <source>
        <dbReference type="ARBA" id="ARBA00019085"/>
    </source>
</evidence>
<dbReference type="GO" id="GO:0003688">
    <property type="term" value="F:DNA replication origin binding"/>
    <property type="evidence" value="ECO:0007669"/>
    <property type="project" value="TreeGrafter"/>
</dbReference>
<evidence type="ECO:0000313" key="13">
    <source>
        <dbReference type="EMBL" id="KOB78461.1"/>
    </source>
</evidence>
<comment type="subcellular location">
    <subcellularLocation>
        <location evidence="1">Nucleus</location>
    </subcellularLocation>
</comment>
<dbReference type="PANTHER" id="PTHR12748">
    <property type="entry name" value="ORIGIN RECOGNITION COMPLEX SUBUNIT 3"/>
    <property type="match status" value="1"/>
</dbReference>
<gene>
    <name evidence="13" type="ORF">OBRU01_02441</name>
</gene>
<dbReference type="STRING" id="104452.A0A0L7LT89"/>
<evidence type="ECO:0000256" key="6">
    <source>
        <dbReference type="ARBA" id="ARBA00023125"/>
    </source>
</evidence>
<dbReference type="Pfam" id="PF19675">
    <property type="entry name" value="ORC3_ins"/>
    <property type="match status" value="1"/>
</dbReference>
<feature type="domain" description="Origin recognition complex subunit 3 insertion" evidence="12">
    <location>
        <begin position="283"/>
        <end position="529"/>
    </location>
</feature>
<dbReference type="AlphaFoldDB" id="A0A0L7LT89"/>
<dbReference type="CDD" id="cd20704">
    <property type="entry name" value="Orc3"/>
    <property type="match status" value="2"/>
</dbReference>
<accession>A0A0L7LT89</accession>
<evidence type="ECO:0000256" key="8">
    <source>
        <dbReference type="ARBA" id="ARBA00026084"/>
    </source>
</evidence>
<proteinExistence type="inferred from homology"/>
<feature type="non-terminal residue" evidence="13">
    <location>
        <position position="805"/>
    </location>
</feature>
<dbReference type="EMBL" id="JTDY01000171">
    <property type="protein sequence ID" value="KOB78461.1"/>
    <property type="molecule type" value="Genomic_DNA"/>
</dbReference>
<reference evidence="13 14" key="1">
    <citation type="journal article" date="2015" name="Genome Biol. Evol.">
        <title>The genome of winter moth (Operophtera brumata) provides a genomic perspective on sexual dimorphism and phenology.</title>
        <authorList>
            <person name="Derks M.F."/>
            <person name="Smit S."/>
            <person name="Salis L."/>
            <person name="Schijlen E."/>
            <person name="Bossers A."/>
            <person name="Mateman C."/>
            <person name="Pijl A.S."/>
            <person name="de Ridder D."/>
            <person name="Groenen M.A."/>
            <person name="Visser M.E."/>
            <person name="Megens H.J."/>
        </authorList>
    </citation>
    <scope>NUCLEOTIDE SEQUENCE [LARGE SCALE GENOMIC DNA]</scope>
    <source>
        <strain evidence="13">WM2013NL</strain>
        <tissue evidence="13">Head and thorax</tissue>
    </source>
</reference>
<dbReference type="GO" id="GO:0005664">
    <property type="term" value="C:nuclear origin of replication recognition complex"/>
    <property type="evidence" value="ECO:0007669"/>
    <property type="project" value="InterPro"/>
</dbReference>
<dbReference type="Proteomes" id="UP000037510">
    <property type="component" value="Unassembled WGS sequence"/>
</dbReference>
<keyword evidence="14" id="KW-1185">Reference proteome</keyword>
<protein>
    <recommendedName>
        <fullName evidence="3">Origin recognition complex subunit 3</fullName>
    </recommendedName>
</protein>
<dbReference type="Pfam" id="PF18137">
    <property type="entry name" value="WHD_ORC"/>
    <property type="match status" value="1"/>
</dbReference>
<feature type="domain" description="Origin recognition complex subunit 3 N-terminal" evidence="10">
    <location>
        <begin position="57"/>
        <end position="275"/>
    </location>
</feature>
<dbReference type="GO" id="GO:0031261">
    <property type="term" value="C:DNA replication preinitiation complex"/>
    <property type="evidence" value="ECO:0007669"/>
    <property type="project" value="TreeGrafter"/>
</dbReference>
<dbReference type="GO" id="GO:0006270">
    <property type="term" value="P:DNA replication initiation"/>
    <property type="evidence" value="ECO:0007669"/>
    <property type="project" value="TreeGrafter"/>
</dbReference>
<dbReference type="PANTHER" id="PTHR12748:SF0">
    <property type="entry name" value="ORIGIN RECOGNITION COMPLEX SUBUNIT 3"/>
    <property type="match status" value="1"/>
</dbReference>
<keyword evidence="4" id="KW-0597">Phosphoprotein</keyword>
<name>A0A0L7LT89_OPEBR</name>
<comment type="function">
    <text evidence="9">Component of the origin recognition complex (ORC) that binds origins of replication. DNA-binding is ATP-dependent. The specific DNA sequences that define origins of replication have not been identified yet. ORC is required to assemble the pre-replication complex necessary to initiate DNA replication. Binds histone H3 and H4 trimethylation marks H3K9me3, H3K27me3 and H4K20me3.</text>
</comment>
<dbReference type="InterPro" id="IPR040855">
    <property type="entry name" value="ORC_WH_C"/>
</dbReference>
<organism evidence="13 14">
    <name type="scientific">Operophtera brumata</name>
    <name type="common">Winter moth</name>
    <name type="synonym">Phalaena brumata</name>
    <dbReference type="NCBI Taxonomy" id="104452"/>
    <lineage>
        <taxon>Eukaryota</taxon>
        <taxon>Metazoa</taxon>
        <taxon>Ecdysozoa</taxon>
        <taxon>Arthropoda</taxon>
        <taxon>Hexapoda</taxon>
        <taxon>Insecta</taxon>
        <taxon>Pterygota</taxon>
        <taxon>Neoptera</taxon>
        <taxon>Endopterygota</taxon>
        <taxon>Lepidoptera</taxon>
        <taxon>Glossata</taxon>
        <taxon>Ditrysia</taxon>
        <taxon>Geometroidea</taxon>
        <taxon>Geometridae</taxon>
        <taxon>Larentiinae</taxon>
        <taxon>Operophtera</taxon>
    </lineage>
</organism>
<comment type="subunit">
    <text evidence="8">Component of ORC, a complex composed of at least 6 subunits: ORC1, ORC2, ORC3, ORC4, ORC5 and ORC6. ORC is regulated in a cell-cycle dependent manner. It is sequentially assembled at the exit from anaphase of mitosis and disassembled as cells enter S phase.</text>
</comment>
<evidence type="ECO:0000256" key="2">
    <source>
        <dbReference type="ARBA" id="ARBA00010977"/>
    </source>
</evidence>
<evidence type="ECO:0000256" key="5">
    <source>
        <dbReference type="ARBA" id="ARBA00022705"/>
    </source>
</evidence>
<dbReference type="InterPro" id="IPR045663">
    <property type="entry name" value="ORC3_ins"/>
</dbReference>
<evidence type="ECO:0000259" key="12">
    <source>
        <dbReference type="Pfam" id="PF19675"/>
    </source>
</evidence>
<evidence type="ECO:0000256" key="1">
    <source>
        <dbReference type="ARBA" id="ARBA00004123"/>
    </source>
</evidence>
<evidence type="ECO:0000256" key="4">
    <source>
        <dbReference type="ARBA" id="ARBA00022553"/>
    </source>
</evidence>
<evidence type="ECO:0000259" key="10">
    <source>
        <dbReference type="Pfam" id="PF07034"/>
    </source>
</evidence>
<evidence type="ECO:0000256" key="7">
    <source>
        <dbReference type="ARBA" id="ARBA00023242"/>
    </source>
</evidence>
<comment type="caution">
    <text evidence="13">The sequence shown here is derived from an EMBL/GenBank/DDBJ whole genome shotgun (WGS) entry which is preliminary data.</text>
</comment>
<dbReference type="GO" id="GO:0005656">
    <property type="term" value="C:nuclear pre-replicative complex"/>
    <property type="evidence" value="ECO:0007669"/>
    <property type="project" value="TreeGrafter"/>
</dbReference>
<feature type="domain" description="Origin recognition complex subunit 3 winged helix C-terminal" evidence="11">
    <location>
        <begin position="681"/>
        <end position="754"/>
    </location>
</feature>
<evidence type="ECO:0000259" key="11">
    <source>
        <dbReference type="Pfam" id="PF18137"/>
    </source>
</evidence>
<dbReference type="InterPro" id="IPR045667">
    <property type="entry name" value="ORC3_N"/>
</dbReference>
<evidence type="ECO:0000313" key="14">
    <source>
        <dbReference type="Proteomes" id="UP000037510"/>
    </source>
</evidence>
<dbReference type="Pfam" id="PF07034">
    <property type="entry name" value="ORC3_N"/>
    <property type="match status" value="1"/>
</dbReference>
<dbReference type="InterPro" id="IPR020795">
    <property type="entry name" value="ORC3"/>
</dbReference>
<keyword evidence="5" id="KW-0235">DNA replication</keyword>
<keyword evidence="6" id="KW-0238">DNA-binding</keyword>